<dbReference type="WBParaSite" id="JU765_v2.g13259.t1">
    <property type="protein sequence ID" value="JU765_v2.g13259.t1"/>
    <property type="gene ID" value="JU765_v2.g13259"/>
</dbReference>
<evidence type="ECO:0000313" key="2">
    <source>
        <dbReference type="WBParaSite" id="JU765_v2.g13259.t1"/>
    </source>
</evidence>
<organism evidence="1 2">
    <name type="scientific">Panagrolaimus sp. JU765</name>
    <dbReference type="NCBI Taxonomy" id="591449"/>
    <lineage>
        <taxon>Eukaryota</taxon>
        <taxon>Metazoa</taxon>
        <taxon>Ecdysozoa</taxon>
        <taxon>Nematoda</taxon>
        <taxon>Chromadorea</taxon>
        <taxon>Rhabditida</taxon>
        <taxon>Tylenchina</taxon>
        <taxon>Panagrolaimomorpha</taxon>
        <taxon>Panagrolaimoidea</taxon>
        <taxon>Panagrolaimidae</taxon>
        <taxon>Panagrolaimus</taxon>
    </lineage>
</organism>
<reference evidence="2" key="1">
    <citation type="submission" date="2022-11" db="UniProtKB">
        <authorList>
            <consortium name="WormBaseParasite"/>
        </authorList>
    </citation>
    <scope>IDENTIFICATION</scope>
</reference>
<protein>
    <submittedName>
        <fullName evidence="2">Uncharacterized protein</fullName>
    </submittedName>
</protein>
<dbReference type="Proteomes" id="UP000887576">
    <property type="component" value="Unplaced"/>
</dbReference>
<sequence>MIKYQLNLCRIYVSYFGPQYVKLLPLISPIVGGSIFVVILVDLTNVLTIHMRCFHLYSKLLFKLFSSGIRSSYYAFMGKKYNPLRNRVDEADIGFDHRLFATFVFLLLVFLMPTMVVFCLVFSGLFIIVQSVTEGLIFLTKLYVDSLTKIFADN</sequence>
<accession>A0AC34Q5X5</accession>
<name>A0AC34Q5X5_9BILA</name>
<evidence type="ECO:0000313" key="1">
    <source>
        <dbReference type="Proteomes" id="UP000887576"/>
    </source>
</evidence>
<proteinExistence type="predicted"/>